<keyword evidence="1" id="KW-0472">Membrane</keyword>
<dbReference type="Proteomes" id="UP000070376">
    <property type="component" value="Unassembled WGS sequence"/>
</dbReference>
<name>A0A133KLR9_HEYCO</name>
<comment type="caution">
    <text evidence="2">The sequence shown here is derived from an EMBL/GenBank/DDBJ whole genome shotgun (WGS) entry which is preliminary data.</text>
</comment>
<feature type="non-terminal residue" evidence="2">
    <location>
        <position position="1"/>
    </location>
</feature>
<proteinExistence type="predicted"/>
<accession>A0A133KLR9</accession>
<dbReference type="PATRIC" id="fig|1398.22.peg.2265"/>
<protein>
    <submittedName>
        <fullName evidence="2">Uncharacterized protein</fullName>
    </submittedName>
</protein>
<dbReference type="EMBL" id="LRPN01000090">
    <property type="protein sequence ID" value="KWZ80553.1"/>
    <property type="molecule type" value="Genomic_DNA"/>
</dbReference>
<feature type="transmembrane region" description="Helical" evidence="1">
    <location>
        <begin position="28"/>
        <end position="54"/>
    </location>
</feature>
<evidence type="ECO:0000256" key="1">
    <source>
        <dbReference type="SAM" id="Phobius"/>
    </source>
</evidence>
<sequence length="128" mass="14617">RFVQFSRNNLCRIFMTATFLLYQMPDSLSTLCCLFAIGRVLIYHVVSICAIVFLKFVGKFETGHLQFLLQNKTGQTYIAALLRKPDGQKIIRFSLFFEIPMTKAAIPTFYDVTSGMLKMAKRSQSISV</sequence>
<gene>
    <name evidence="2" type="ORF">HMPREF3213_02259</name>
</gene>
<organism evidence="2 3">
    <name type="scientific">Heyndrickxia coagulans</name>
    <name type="common">Weizmannia coagulans</name>
    <dbReference type="NCBI Taxonomy" id="1398"/>
    <lineage>
        <taxon>Bacteria</taxon>
        <taxon>Bacillati</taxon>
        <taxon>Bacillota</taxon>
        <taxon>Bacilli</taxon>
        <taxon>Bacillales</taxon>
        <taxon>Bacillaceae</taxon>
        <taxon>Heyndrickxia</taxon>
    </lineage>
</organism>
<evidence type="ECO:0000313" key="2">
    <source>
        <dbReference type="EMBL" id="KWZ80553.1"/>
    </source>
</evidence>
<keyword evidence="1" id="KW-0812">Transmembrane</keyword>
<evidence type="ECO:0000313" key="3">
    <source>
        <dbReference type="Proteomes" id="UP000070376"/>
    </source>
</evidence>
<dbReference type="AlphaFoldDB" id="A0A133KLR9"/>
<reference evidence="3" key="1">
    <citation type="submission" date="2016-01" db="EMBL/GenBank/DDBJ databases">
        <authorList>
            <person name="Mitreva M."/>
            <person name="Pepin K.H."/>
            <person name="Mihindukulasuriya K.A."/>
            <person name="Fulton R."/>
            <person name="Fronick C."/>
            <person name="O'Laughlin M."/>
            <person name="Miner T."/>
            <person name="Herter B."/>
            <person name="Rosa B.A."/>
            <person name="Cordes M."/>
            <person name="Tomlinson C."/>
            <person name="Wollam A."/>
            <person name="Palsikar V.B."/>
            <person name="Mardis E.R."/>
            <person name="Wilson R.K."/>
        </authorList>
    </citation>
    <scope>NUCLEOTIDE SEQUENCE [LARGE SCALE GENOMIC DNA]</scope>
    <source>
        <strain evidence="3">GED7749B</strain>
    </source>
</reference>
<keyword evidence="1" id="KW-1133">Transmembrane helix</keyword>
<dbReference type="RefSeq" id="WP_230951745.1">
    <property type="nucleotide sequence ID" value="NZ_KQ955859.1"/>
</dbReference>